<dbReference type="InterPro" id="IPR023214">
    <property type="entry name" value="HAD_sf"/>
</dbReference>
<evidence type="ECO:0000256" key="2">
    <source>
        <dbReference type="ARBA" id="ARBA00006171"/>
    </source>
</evidence>
<dbReference type="SFLD" id="SFLDG01129">
    <property type="entry name" value="C1.5:_HAD__Beta-PGM__Phosphata"/>
    <property type="match status" value="1"/>
</dbReference>
<dbReference type="SFLD" id="SFLDG01135">
    <property type="entry name" value="C1.5.6:_HAD__Beta-PGM__Phospha"/>
    <property type="match status" value="1"/>
</dbReference>
<dbReference type="NCBIfam" id="TIGR01509">
    <property type="entry name" value="HAD-SF-IA-v3"/>
    <property type="match status" value="1"/>
</dbReference>
<evidence type="ECO:0000313" key="7">
    <source>
        <dbReference type="Proteomes" id="UP000184364"/>
    </source>
</evidence>
<evidence type="ECO:0000256" key="3">
    <source>
        <dbReference type="ARBA" id="ARBA00022723"/>
    </source>
</evidence>
<comment type="similarity">
    <text evidence="2">Belongs to the HAD-like hydrolase superfamily. CbbY/CbbZ/Gph/YieH family.</text>
</comment>
<dbReference type="STRING" id="1302687.SAMN05444267_104924"/>
<keyword evidence="7" id="KW-1185">Reference proteome</keyword>
<dbReference type="InterPro" id="IPR041492">
    <property type="entry name" value="HAD_2"/>
</dbReference>
<keyword evidence="3" id="KW-0479">Metal-binding</keyword>
<organism evidence="6 7">
    <name type="scientific">Chryseobacterium polytrichastri</name>
    <dbReference type="NCBI Taxonomy" id="1302687"/>
    <lineage>
        <taxon>Bacteria</taxon>
        <taxon>Pseudomonadati</taxon>
        <taxon>Bacteroidota</taxon>
        <taxon>Flavobacteriia</taxon>
        <taxon>Flavobacteriales</taxon>
        <taxon>Weeksellaceae</taxon>
        <taxon>Chryseobacterium group</taxon>
        <taxon>Chryseobacterium</taxon>
    </lineage>
</organism>
<dbReference type="Proteomes" id="UP000184364">
    <property type="component" value="Unassembled WGS sequence"/>
</dbReference>
<reference evidence="7" key="1">
    <citation type="submission" date="2016-11" db="EMBL/GenBank/DDBJ databases">
        <authorList>
            <person name="Varghese N."/>
            <person name="Submissions S."/>
        </authorList>
    </citation>
    <scope>NUCLEOTIDE SEQUENCE [LARGE SCALE GENOMIC DNA]</scope>
    <source>
        <strain evidence="7">DSM 26899</strain>
    </source>
</reference>
<gene>
    <name evidence="6" type="ORF">SAMN05444267_104924</name>
</gene>
<evidence type="ECO:0000313" key="6">
    <source>
        <dbReference type="EMBL" id="SHM46642.1"/>
    </source>
</evidence>
<protein>
    <submittedName>
        <fullName evidence="6">Haloacid dehalogenase superfamily, subfamily IA, variant 3 with third motif having DD or ED/haloacid dehalogenase superfamily, subfamily IA, variant 1 with third motif having Dx(3-4)D or Dx(3-4)E</fullName>
    </submittedName>
</protein>
<keyword evidence="4" id="KW-0460">Magnesium</keyword>
<dbReference type="GO" id="GO:0003824">
    <property type="term" value="F:catalytic activity"/>
    <property type="evidence" value="ECO:0007669"/>
    <property type="project" value="UniProtKB-ARBA"/>
</dbReference>
<comment type="cofactor">
    <cofactor evidence="1">
        <name>Mg(2+)</name>
        <dbReference type="ChEBI" id="CHEBI:18420"/>
    </cofactor>
</comment>
<dbReference type="Gene3D" id="3.40.50.1000">
    <property type="entry name" value="HAD superfamily/HAD-like"/>
    <property type="match status" value="1"/>
</dbReference>
<dbReference type="InterPro" id="IPR023198">
    <property type="entry name" value="PGP-like_dom2"/>
</dbReference>
<dbReference type="SFLD" id="SFLDS00003">
    <property type="entry name" value="Haloacid_Dehalogenase"/>
    <property type="match status" value="1"/>
</dbReference>
<dbReference type="InterPro" id="IPR036412">
    <property type="entry name" value="HAD-like_sf"/>
</dbReference>
<keyword evidence="5" id="KW-0119">Carbohydrate metabolism</keyword>
<accession>A0A1M7J167</accession>
<dbReference type="AlphaFoldDB" id="A0A1M7J167"/>
<dbReference type="Gene3D" id="1.10.150.240">
    <property type="entry name" value="Putative phosphatase, domain 2"/>
    <property type="match status" value="1"/>
</dbReference>
<evidence type="ECO:0000256" key="5">
    <source>
        <dbReference type="ARBA" id="ARBA00023277"/>
    </source>
</evidence>
<dbReference type="EMBL" id="FRAV01000049">
    <property type="protein sequence ID" value="SHM46642.1"/>
    <property type="molecule type" value="Genomic_DNA"/>
</dbReference>
<evidence type="ECO:0000256" key="4">
    <source>
        <dbReference type="ARBA" id="ARBA00022842"/>
    </source>
</evidence>
<dbReference type="NCBIfam" id="TIGR01549">
    <property type="entry name" value="HAD-SF-IA-v1"/>
    <property type="match status" value="1"/>
</dbReference>
<name>A0A1M7J167_9FLAO</name>
<dbReference type="SUPFAM" id="SSF56784">
    <property type="entry name" value="HAD-like"/>
    <property type="match status" value="1"/>
</dbReference>
<sequence>MRFKQKKINTNTQILKMKLNEKAIIFDMDGTIVDNIPYHEESWIIFLKHYGIDIKRENFSAQNHGTLDEMIVRFFGNDLSETKIYELGLEKENAYQTLYKSKMKEVTGLTSFLQKLKQNNIRTGLATMGIPSSINFILDGLHIREYFQEITGGVEVSNGKPNPEIFLKTIEKLQVNAKDCVAVEDSMGGIKAGKDAGMKVIGITTTHSLEELMDNGCAEVINDYTNIEIV</sequence>
<dbReference type="PANTHER" id="PTHR46193:SF18">
    <property type="entry name" value="HEXITOL PHOSPHATASE B"/>
    <property type="match status" value="1"/>
</dbReference>
<dbReference type="InterPro" id="IPR006439">
    <property type="entry name" value="HAD-SF_hydro_IA"/>
</dbReference>
<dbReference type="GO" id="GO:0046872">
    <property type="term" value="F:metal ion binding"/>
    <property type="evidence" value="ECO:0007669"/>
    <property type="project" value="UniProtKB-KW"/>
</dbReference>
<dbReference type="InterPro" id="IPR051600">
    <property type="entry name" value="Beta-PGM-like"/>
</dbReference>
<evidence type="ECO:0000256" key="1">
    <source>
        <dbReference type="ARBA" id="ARBA00001946"/>
    </source>
</evidence>
<dbReference type="PANTHER" id="PTHR46193">
    <property type="entry name" value="6-PHOSPHOGLUCONATE PHOSPHATASE"/>
    <property type="match status" value="1"/>
</dbReference>
<proteinExistence type="inferred from homology"/>
<dbReference type="Pfam" id="PF13419">
    <property type="entry name" value="HAD_2"/>
    <property type="match status" value="1"/>
</dbReference>